<dbReference type="PROSITE" id="PS50262">
    <property type="entry name" value="G_PROTEIN_RECEP_F1_2"/>
    <property type="match status" value="1"/>
</dbReference>
<feature type="domain" description="G-protein coupled receptors family 1 profile" evidence="11">
    <location>
        <begin position="97"/>
        <end position="392"/>
    </location>
</feature>
<feature type="transmembrane region" description="Helical" evidence="10">
    <location>
        <begin position="192"/>
        <end position="215"/>
    </location>
</feature>
<gene>
    <name evidence="12" type="ORF">QR680_003395</name>
</gene>
<feature type="transmembrane region" description="Helical" evidence="10">
    <location>
        <begin position="79"/>
        <end position="106"/>
    </location>
</feature>
<evidence type="ECO:0000313" key="12">
    <source>
        <dbReference type="EMBL" id="KAK0400187.1"/>
    </source>
</evidence>
<keyword evidence="5 9" id="KW-0297">G-protein coupled receptor</keyword>
<evidence type="ECO:0000256" key="10">
    <source>
        <dbReference type="SAM" id="Phobius"/>
    </source>
</evidence>
<keyword evidence="4 10" id="KW-1133">Transmembrane helix</keyword>
<dbReference type="Proteomes" id="UP001175271">
    <property type="component" value="Unassembled WGS sequence"/>
</dbReference>
<keyword evidence="3 9" id="KW-0812">Transmembrane</keyword>
<evidence type="ECO:0000256" key="9">
    <source>
        <dbReference type="RuleBase" id="RU000688"/>
    </source>
</evidence>
<evidence type="ECO:0000256" key="2">
    <source>
        <dbReference type="ARBA" id="ARBA00010663"/>
    </source>
</evidence>
<dbReference type="GO" id="GO:0004983">
    <property type="term" value="F:neuropeptide Y receptor activity"/>
    <property type="evidence" value="ECO:0007669"/>
    <property type="project" value="InterPro"/>
</dbReference>
<protein>
    <recommendedName>
        <fullName evidence="11">G-protein coupled receptors family 1 profile domain-containing protein</fullName>
    </recommendedName>
</protein>
<evidence type="ECO:0000256" key="3">
    <source>
        <dbReference type="ARBA" id="ARBA00022692"/>
    </source>
</evidence>
<evidence type="ECO:0000256" key="8">
    <source>
        <dbReference type="ARBA" id="ARBA00023224"/>
    </source>
</evidence>
<dbReference type="SUPFAM" id="SSF81321">
    <property type="entry name" value="Family A G protein-coupled receptor-like"/>
    <property type="match status" value="1"/>
</dbReference>
<reference evidence="12" key="1">
    <citation type="submission" date="2023-06" db="EMBL/GenBank/DDBJ databases">
        <title>Genomic analysis of the entomopathogenic nematode Steinernema hermaphroditum.</title>
        <authorList>
            <person name="Schwarz E.M."/>
            <person name="Heppert J.K."/>
            <person name="Baniya A."/>
            <person name="Schwartz H.T."/>
            <person name="Tan C.-H."/>
            <person name="Antoshechkin I."/>
            <person name="Sternberg P.W."/>
            <person name="Goodrich-Blair H."/>
            <person name="Dillman A.R."/>
        </authorList>
    </citation>
    <scope>NUCLEOTIDE SEQUENCE</scope>
    <source>
        <strain evidence="12">PS9179</strain>
        <tissue evidence="12">Whole animal</tissue>
    </source>
</reference>
<dbReference type="InterPro" id="IPR000611">
    <property type="entry name" value="NPY_rcpt"/>
</dbReference>
<dbReference type="PROSITE" id="PS00237">
    <property type="entry name" value="G_PROTEIN_RECEP_F1_1"/>
    <property type="match status" value="1"/>
</dbReference>
<proteinExistence type="inferred from homology"/>
<feature type="transmembrane region" description="Helical" evidence="10">
    <location>
        <begin position="118"/>
        <end position="138"/>
    </location>
</feature>
<dbReference type="PRINTS" id="PR01012">
    <property type="entry name" value="NRPEPTIDEYR"/>
</dbReference>
<comment type="subcellular location">
    <subcellularLocation>
        <location evidence="1">Membrane</location>
        <topology evidence="1">Multi-pass membrane protein</topology>
    </subcellularLocation>
</comment>
<dbReference type="GO" id="GO:0005886">
    <property type="term" value="C:plasma membrane"/>
    <property type="evidence" value="ECO:0007669"/>
    <property type="project" value="TreeGrafter"/>
</dbReference>
<evidence type="ECO:0000256" key="4">
    <source>
        <dbReference type="ARBA" id="ARBA00022989"/>
    </source>
</evidence>
<feature type="transmembrane region" description="Helical" evidence="10">
    <location>
        <begin position="328"/>
        <end position="349"/>
    </location>
</feature>
<evidence type="ECO:0000256" key="6">
    <source>
        <dbReference type="ARBA" id="ARBA00023136"/>
    </source>
</evidence>
<dbReference type="InterPro" id="IPR017452">
    <property type="entry name" value="GPCR_Rhodpsn_7TM"/>
</dbReference>
<evidence type="ECO:0000259" key="11">
    <source>
        <dbReference type="PROSITE" id="PS50262"/>
    </source>
</evidence>
<dbReference type="SMART" id="SM01381">
    <property type="entry name" value="7TM_GPCR_Srsx"/>
    <property type="match status" value="1"/>
</dbReference>
<evidence type="ECO:0000313" key="13">
    <source>
        <dbReference type="Proteomes" id="UP001175271"/>
    </source>
</evidence>
<dbReference type="EMBL" id="JAUCMV010000005">
    <property type="protein sequence ID" value="KAK0400187.1"/>
    <property type="molecule type" value="Genomic_DNA"/>
</dbReference>
<dbReference type="GO" id="GO:0043005">
    <property type="term" value="C:neuron projection"/>
    <property type="evidence" value="ECO:0007669"/>
    <property type="project" value="TreeGrafter"/>
</dbReference>
<comment type="similarity">
    <text evidence="2 9">Belongs to the G-protein coupled receptor 1 family.</text>
</comment>
<keyword evidence="7 9" id="KW-0675">Receptor</keyword>
<keyword evidence="6 10" id="KW-0472">Membrane</keyword>
<dbReference type="Pfam" id="PF00001">
    <property type="entry name" value="7tm_1"/>
    <property type="match status" value="1"/>
</dbReference>
<feature type="transmembrane region" description="Helical" evidence="10">
    <location>
        <begin position="158"/>
        <end position="180"/>
    </location>
</feature>
<dbReference type="Gene3D" id="1.20.1070.10">
    <property type="entry name" value="Rhodopsin 7-helix transmembrane proteins"/>
    <property type="match status" value="1"/>
</dbReference>
<dbReference type="AlphaFoldDB" id="A0AA39LK16"/>
<dbReference type="InterPro" id="IPR000276">
    <property type="entry name" value="GPCR_Rhodpsn"/>
</dbReference>
<feature type="transmembrane region" description="Helical" evidence="10">
    <location>
        <begin position="369"/>
        <end position="395"/>
    </location>
</feature>
<feature type="transmembrane region" description="Helical" evidence="10">
    <location>
        <begin position="243"/>
        <end position="267"/>
    </location>
</feature>
<dbReference type="PANTHER" id="PTHR24235">
    <property type="entry name" value="NEUROPEPTIDE Y RECEPTOR"/>
    <property type="match status" value="1"/>
</dbReference>
<evidence type="ECO:0000256" key="5">
    <source>
        <dbReference type="ARBA" id="ARBA00023040"/>
    </source>
</evidence>
<dbReference type="GO" id="GO:0042923">
    <property type="term" value="F:neuropeptide binding"/>
    <property type="evidence" value="ECO:0007669"/>
    <property type="project" value="TreeGrafter"/>
</dbReference>
<dbReference type="CDD" id="cd15203">
    <property type="entry name" value="7tmA_NPYR-like"/>
    <property type="match status" value="1"/>
</dbReference>
<comment type="caution">
    <text evidence="12">The sequence shown here is derived from an EMBL/GenBank/DDBJ whole genome shotgun (WGS) entry which is preliminary data.</text>
</comment>
<accession>A0AA39LK16</accession>
<dbReference type="PANTHER" id="PTHR24235:SF9">
    <property type="entry name" value="G-PROTEIN COUPLED RECEPTORS FAMILY 1 PROFILE DOMAIN-CONTAINING PROTEIN"/>
    <property type="match status" value="1"/>
</dbReference>
<sequence>MISHGEHHNKAVQVLLQKSHAFNYRYDSARIEDVLRRLHETLAMNNTTVAIGELNDLTTMTSCVNYIDHDPDPTNLLPVMIFFAFLYFNIFVLSIVGNVLIVVLTLRHRHLQTVQNIFILNLAISDVIMCLLSLPFTPVTNIYKTWLFGQAICHLLPFAQAVSMFVSTISLSSIAIDRYILVVRPHCHPLNVRGATVVAIVLWVFSVIVSLPYGYYMHLESYPGYCGTYCTEHWPTHAVRRGYALVVLFAQFLIPFASMAVCYYIIFSRLRKRANVKLKKLNERVHLLEASTAVIETTTSASGIRQQKASSLIEDKQRSMVLAQQRRTTTILASMVLIFGLAWLPQNVVTLIIEYDENSTVFNRNGTNYTYIASMIAHSIAMITNVSNPVLYAWLNPSFKEIFMETFRKRSAKKQLHQTTIIKHKALSAADKHCEERAL</sequence>
<dbReference type="PRINTS" id="PR00237">
    <property type="entry name" value="GPCRRHODOPSN"/>
</dbReference>
<organism evidence="12 13">
    <name type="scientific">Steinernema hermaphroditum</name>
    <dbReference type="NCBI Taxonomy" id="289476"/>
    <lineage>
        <taxon>Eukaryota</taxon>
        <taxon>Metazoa</taxon>
        <taxon>Ecdysozoa</taxon>
        <taxon>Nematoda</taxon>
        <taxon>Chromadorea</taxon>
        <taxon>Rhabditida</taxon>
        <taxon>Tylenchina</taxon>
        <taxon>Panagrolaimomorpha</taxon>
        <taxon>Strongyloidoidea</taxon>
        <taxon>Steinernematidae</taxon>
        <taxon>Steinernema</taxon>
    </lineage>
</organism>
<evidence type="ECO:0000256" key="7">
    <source>
        <dbReference type="ARBA" id="ARBA00023170"/>
    </source>
</evidence>
<name>A0AA39LK16_9BILA</name>
<keyword evidence="8 9" id="KW-0807">Transducer</keyword>
<evidence type="ECO:0000256" key="1">
    <source>
        <dbReference type="ARBA" id="ARBA00004141"/>
    </source>
</evidence>
<keyword evidence="13" id="KW-1185">Reference proteome</keyword>